<feature type="region of interest" description="Disordered" evidence="1">
    <location>
        <begin position="86"/>
        <end position="112"/>
    </location>
</feature>
<comment type="caution">
    <text evidence="2">The sequence shown here is derived from an EMBL/GenBank/DDBJ whole genome shotgun (WGS) entry which is preliminary data.</text>
</comment>
<accession>A0A645G684</accession>
<dbReference type="EMBL" id="VSSQ01070610">
    <property type="protein sequence ID" value="MPN22388.1"/>
    <property type="molecule type" value="Genomic_DNA"/>
</dbReference>
<protein>
    <submittedName>
        <fullName evidence="2">Uncharacterized protein</fullName>
    </submittedName>
</protein>
<evidence type="ECO:0000256" key="1">
    <source>
        <dbReference type="SAM" id="MobiDB-lite"/>
    </source>
</evidence>
<name>A0A645G684_9ZZZZ</name>
<organism evidence="2">
    <name type="scientific">bioreactor metagenome</name>
    <dbReference type="NCBI Taxonomy" id="1076179"/>
    <lineage>
        <taxon>unclassified sequences</taxon>
        <taxon>metagenomes</taxon>
        <taxon>ecological metagenomes</taxon>
    </lineage>
</organism>
<gene>
    <name evidence="2" type="ORF">SDC9_169771</name>
</gene>
<reference evidence="2" key="1">
    <citation type="submission" date="2019-08" db="EMBL/GenBank/DDBJ databases">
        <authorList>
            <person name="Kucharzyk K."/>
            <person name="Murdoch R.W."/>
            <person name="Higgins S."/>
            <person name="Loffler F."/>
        </authorList>
    </citation>
    <scope>NUCLEOTIDE SEQUENCE</scope>
</reference>
<sequence>MGKVASGASNILLSHVQLLSLVFMKATIITPSLVCKHSEDAMLYLVVSTILVDLQVLPLSELTVALYPLVTVNISPFFNLKCENPVKSKTSSTPKGIQKPFDNMLPLSPESL</sequence>
<proteinExistence type="predicted"/>
<evidence type="ECO:0000313" key="2">
    <source>
        <dbReference type="EMBL" id="MPN22388.1"/>
    </source>
</evidence>
<dbReference type="AlphaFoldDB" id="A0A645G684"/>